<comment type="caution">
    <text evidence="4">The sequence shown here is derived from an EMBL/GenBank/DDBJ whole genome shotgun (WGS) entry which is preliminary data.</text>
</comment>
<sequence length="366" mass="38220">MKTNILLASLLSLWLTQTAAHGDEDHSKDASKPAVAATYDKPQRLPDGSVFVPKDAQRRLAIRTVLGQEQTLPRTVELNGHVVMDPNAGGRVQAMQAGRIEPGPGGLPVAGMKVVKGQVLAYVAPALSSVEWAGQRAELAELRVKAQQAERQLARLRELSGTVAKKEIDAQAAELAALRARAAALRAATGREALRAPVGGVVAVARAINGQVIEARDVLFEIVDPGRLMIEALAYDAAQVAALEGATLAGSPAPLRLVGAARALRDGALPVLFALGQADAPPLALGQTVKVVAQTRDTVKGLSLPAASVVRNAANESIVWVHERAEVFRAVPVRVQPLDGTNVVATGAKPGARVVTAGATLINQIR</sequence>
<organism evidence="4 5">
    <name type="scientific">Crenobacter luteus</name>
    <dbReference type="NCBI Taxonomy" id="1452487"/>
    <lineage>
        <taxon>Bacteria</taxon>
        <taxon>Pseudomonadati</taxon>
        <taxon>Pseudomonadota</taxon>
        <taxon>Betaproteobacteria</taxon>
        <taxon>Neisseriales</taxon>
        <taxon>Neisseriaceae</taxon>
        <taxon>Crenobacter</taxon>
    </lineage>
</organism>
<dbReference type="EMBL" id="LQQU01000009">
    <property type="protein sequence ID" value="KZE34221.1"/>
    <property type="molecule type" value="Genomic_DNA"/>
</dbReference>
<evidence type="ECO:0000256" key="3">
    <source>
        <dbReference type="SAM" id="SignalP"/>
    </source>
</evidence>
<evidence type="ECO:0000313" key="4">
    <source>
        <dbReference type="EMBL" id="KZE34221.1"/>
    </source>
</evidence>
<gene>
    <name evidence="4" type="ORF">AVW16_07045</name>
</gene>
<keyword evidence="2" id="KW-0175">Coiled coil</keyword>
<dbReference type="GO" id="GO:0060003">
    <property type="term" value="P:copper ion export"/>
    <property type="evidence" value="ECO:0007669"/>
    <property type="project" value="TreeGrafter"/>
</dbReference>
<dbReference type="OrthoDB" id="7059230at2"/>
<accession>A0A163DA29</accession>
<keyword evidence="5" id="KW-1185">Reference proteome</keyword>
<evidence type="ECO:0000256" key="2">
    <source>
        <dbReference type="SAM" id="Coils"/>
    </source>
</evidence>
<dbReference type="STRING" id="1452487.AVW16_07045"/>
<dbReference type="InterPro" id="IPR051909">
    <property type="entry name" value="MFP_Cation_Efflux"/>
</dbReference>
<evidence type="ECO:0000313" key="5">
    <source>
        <dbReference type="Proteomes" id="UP000076625"/>
    </source>
</evidence>
<dbReference type="Gene3D" id="2.40.50.100">
    <property type="match status" value="1"/>
</dbReference>
<dbReference type="RefSeq" id="WP_066610426.1">
    <property type="nucleotide sequence ID" value="NZ_LQQU01000009.1"/>
</dbReference>
<dbReference type="SUPFAM" id="SSF111369">
    <property type="entry name" value="HlyD-like secretion proteins"/>
    <property type="match status" value="1"/>
</dbReference>
<dbReference type="GO" id="GO:0015679">
    <property type="term" value="P:plasma membrane copper ion transport"/>
    <property type="evidence" value="ECO:0007669"/>
    <property type="project" value="TreeGrafter"/>
</dbReference>
<name>A0A163DA29_9NEIS</name>
<reference evidence="5" key="1">
    <citation type="submission" date="2016-01" db="EMBL/GenBank/DDBJ databases">
        <title>Draft genome of Chromobacterium sp. F49.</title>
        <authorList>
            <person name="Hong K.W."/>
        </authorList>
    </citation>
    <scope>NUCLEOTIDE SEQUENCE [LARGE SCALE GENOMIC DNA]</scope>
    <source>
        <strain evidence="5">CN10</strain>
    </source>
</reference>
<protein>
    <submittedName>
        <fullName evidence="4">Uncharacterized protein</fullName>
    </submittedName>
</protein>
<feature type="chain" id="PRO_5007842233" evidence="3">
    <location>
        <begin position="23"/>
        <end position="366"/>
    </location>
</feature>
<dbReference type="Proteomes" id="UP000076625">
    <property type="component" value="Unassembled WGS sequence"/>
</dbReference>
<feature type="coiled-coil region" evidence="2">
    <location>
        <begin position="132"/>
        <end position="188"/>
    </location>
</feature>
<dbReference type="PANTHER" id="PTHR30097:SF4">
    <property type="entry name" value="SLR6042 PROTEIN"/>
    <property type="match status" value="1"/>
</dbReference>
<dbReference type="Gene3D" id="1.10.287.470">
    <property type="entry name" value="Helix hairpin bin"/>
    <property type="match status" value="1"/>
</dbReference>
<keyword evidence="1" id="KW-0813">Transport</keyword>
<dbReference type="Gene3D" id="2.40.420.20">
    <property type="match status" value="1"/>
</dbReference>
<dbReference type="AlphaFoldDB" id="A0A163DA29"/>
<dbReference type="GO" id="GO:0030313">
    <property type="term" value="C:cell envelope"/>
    <property type="evidence" value="ECO:0007669"/>
    <property type="project" value="TreeGrafter"/>
</dbReference>
<feature type="signal peptide" evidence="3">
    <location>
        <begin position="1"/>
        <end position="22"/>
    </location>
</feature>
<keyword evidence="3" id="KW-0732">Signal</keyword>
<evidence type="ECO:0000256" key="1">
    <source>
        <dbReference type="ARBA" id="ARBA00022448"/>
    </source>
</evidence>
<proteinExistence type="predicted"/>
<dbReference type="PANTHER" id="PTHR30097">
    <property type="entry name" value="CATION EFFLUX SYSTEM PROTEIN CUSB"/>
    <property type="match status" value="1"/>
</dbReference>